<evidence type="ECO:0000256" key="2">
    <source>
        <dbReference type="ARBA" id="ARBA00007530"/>
    </source>
</evidence>
<dbReference type="GO" id="GO:0017025">
    <property type="term" value="F:TBP-class protein binding"/>
    <property type="evidence" value="ECO:0007669"/>
    <property type="project" value="TreeGrafter"/>
</dbReference>
<comment type="similarity">
    <text evidence="2">Belongs to the TAF12 family.</text>
</comment>
<feature type="domain" description="Transcription initiation factor TFIID subunit 12" evidence="7">
    <location>
        <begin position="787"/>
        <end position="860"/>
    </location>
</feature>
<evidence type="ECO:0000256" key="5">
    <source>
        <dbReference type="ARBA" id="ARBA00023242"/>
    </source>
</evidence>
<dbReference type="SUPFAM" id="SSF47113">
    <property type="entry name" value="Histone-fold"/>
    <property type="match status" value="1"/>
</dbReference>
<dbReference type="GO" id="GO:0005669">
    <property type="term" value="C:transcription factor TFIID complex"/>
    <property type="evidence" value="ECO:0007669"/>
    <property type="project" value="InterPro"/>
</dbReference>
<reference evidence="8" key="1">
    <citation type="journal article" date="2023" name="Mol. Phylogenet. Evol.">
        <title>Genome-scale phylogeny and comparative genomics of the fungal order Sordariales.</title>
        <authorList>
            <person name="Hensen N."/>
            <person name="Bonometti L."/>
            <person name="Westerberg I."/>
            <person name="Brannstrom I.O."/>
            <person name="Guillou S."/>
            <person name="Cros-Aarteil S."/>
            <person name="Calhoun S."/>
            <person name="Haridas S."/>
            <person name="Kuo A."/>
            <person name="Mondo S."/>
            <person name="Pangilinan J."/>
            <person name="Riley R."/>
            <person name="LaButti K."/>
            <person name="Andreopoulos B."/>
            <person name="Lipzen A."/>
            <person name="Chen C."/>
            <person name="Yan M."/>
            <person name="Daum C."/>
            <person name="Ng V."/>
            <person name="Clum A."/>
            <person name="Steindorff A."/>
            <person name="Ohm R.A."/>
            <person name="Martin F."/>
            <person name="Silar P."/>
            <person name="Natvig D.O."/>
            <person name="Lalanne C."/>
            <person name="Gautier V."/>
            <person name="Ament-Velasquez S.L."/>
            <person name="Kruys A."/>
            <person name="Hutchinson M.I."/>
            <person name="Powell A.J."/>
            <person name="Barry K."/>
            <person name="Miller A.N."/>
            <person name="Grigoriev I.V."/>
            <person name="Debuchy R."/>
            <person name="Gladieux P."/>
            <person name="Hiltunen Thoren M."/>
            <person name="Johannesson H."/>
        </authorList>
    </citation>
    <scope>NUCLEOTIDE SEQUENCE</scope>
    <source>
        <strain evidence="8">FGSC 1904</strain>
    </source>
</reference>
<dbReference type="PANTHER" id="PTHR12264">
    <property type="entry name" value="TRANSCRIPTION INITIATION FACTOR TFIID SUBUNIT 12"/>
    <property type="match status" value="1"/>
</dbReference>
<evidence type="ECO:0000313" key="9">
    <source>
        <dbReference type="Proteomes" id="UP001281003"/>
    </source>
</evidence>
<feature type="region of interest" description="Disordered" evidence="6">
    <location>
        <begin position="1"/>
        <end position="43"/>
    </location>
</feature>
<dbReference type="Gene3D" id="1.10.20.10">
    <property type="entry name" value="Histone, subunit A"/>
    <property type="match status" value="1"/>
</dbReference>
<feature type="region of interest" description="Disordered" evidence="6">
    <location>
        <begin position="501"/>
        <end position="617"/>
    </location>
</feature>
<comment type="subcellular location">
    <subcellularLocation>
        <location evidence="1">Nucleus</location>
    </subcellularLocation>
</comment>
<feature type="compositionally biased region" description="Polar residues" evidence="6">
    <location>
        <begin position="263"/>
        <end position="282"/>
    </location>
</feature>
<feature type="compositionally biased region" description="Low complexity" evidence="6">
    <location>
        <begin position="179"/>
        <end position="262"/>
    </location>
</feature>
<dbReference type="FunFam" id="1.10.20.10:FF:000037">
    <property type="entry name" value="Transcription initiation factor TFIID subunit 12"/>
    <property type="match status" value="1"/>
</dbReference>
<dbReference type="AlphaFoldDB" id="A0AAE0PJ70"/>
<feature type="region of interest" description="Disordered" evidence="6">
    <location>
        <begin position="434"/>
        <end position="483"/>
    </location>
</feature>
<feature type="region of interest" description="Disordered" evidence="6">
    <location>
        <begin position="651"/>
        <end position="719"/>
    </location>
</feature>
<evidence type="ECO:0000256" key="1">
    <source>
        <dbReference type="ARBA" id="ARBA00004123"/>
    </source>
</evidence>
<dbReference type="PANTHER" id="PTHR12264:SF21">
    <property type="entry name" value="TRANSCRIPTION INITIATION FACTOR TFIID SUBUNIT 12"/>
    <property type="match status" value="1"/>
</dbReference>
<dbReference type="Pfam" id="PF03847">
    <property type="entry name" value="TFIID_20kDa"/>
    <property type="match status" value="1"/>
</dbReference>
<accession>A0AAE0PJ70</accession>
<dbReference type="GO" id="GO:0046982">
    <property type="term" value="F:protein heterodimerization activity"/>
    <property type="evidence" value="ECO:0007669"/>
    <property type="project" value="InterPro"/>
</dbReference>
<name>A0AAE0PJ70_SORBR</name>
<evidence type="ECO:0000259" key="7">
    <source>
        <dbReference type="Pfam" id="PF03847"/>
    </source>
</evidence>
<reference evidence="8" key="2">
    <citation type="submission" date="2023-07" db="EMBL/GenBank/DDBJ databases">
        <authorList>
            <consortium name="Lawrence Berkeley National Laboratory"/>
            <person name="Haridas S."/>
            <person name="Hensen N."/>
            <person name="Bonometti L."/>
            <person name="Westerberg I."/>
            <person name="Brannstrom I.O."/>
            <person name="Guillou S."/>
            <person name="Cros-Aarteil S."/>
            <person name="Calhoun S."/>
            <person name="Kuo A."/>
            <person name="Mondo S."/>
            <person name="Pangilinan J."/>
            <person name="Riley R."/>
            <person name="LaButti K."/>
            <person name="Andreopoulos B."/>
            <person name="Lipzen A."/>
            <person name="Chen C."/>
            <person name="Yanf M."/>
            <person name="Daum C."/>
            <person name="Ng V."/>
            <person name="Clum A."/>
            <person name="Steindorff A."/>
            <person name="Ohm R."/>
            <person name="Martin F."/>
            <person name="Silar P."/>
            <person name="Natvig D."/>
            <person name="Lalanne C."/>
            <person name="Gautier V."/>
            <person name="Ament-velasquez S.L."/>
            <person name="Kruys A."/>
            <person name="Hutchinson M.I."/>
            <person name="Powell A.J."/>
            <person name="Barry K."/>
            <person name="Miller A.N."/>
            <person name="Grigoriev I.V."/>
            <person name="Debuchy R."/>
            <person name="Gladieux P."/>
            <person name="Thoren M.H."/>
            <person name="Johannesson H."/>
        </authorList>
    </citation>
    <scope>NUCLEOTIDE SEQUENCE</scope>
    <source>
        <strain evidence="8">FGSC 1904</strain>
    </source>
</reference>
<gene>
    <name evidence="8" type="ORF">B0T20DRAFT_494303</name>
</gene>
<feature type="compositionally biased region" description="Low complexity" evidence="6">
    <location>
        <begin position="652"/>
        <end position="670"/>
    </location>
</feature>
<keyword evidence="9" id="KW-1185">Reference proteome</keyword>
<dbReference type="GO" id="GO:0051123">
    <property type="term" value="P:RNA polymerase II preinitiation complex assembly"/>
    <property type="evidence" value="ECO:0007669"/>
    <property type="project" value="TreeGrafter"/>
</dbReference>
<comment type="caution">
    <text evidence="8">The sequence shown here is derived from an EMBL/GenBank/DDBJ whole genome shotgun (WGS) entry which is preliminary data.</text>
</comment>
<keyword evidence="3" id="KW-0805">Transcription regulation</keyword>
<feature type="compositionally biased region" description="Low complexity" evidence="6">
    <location>
        <begin position="114"/>
        <end position="171"/>
    </location>
</feature>
<dbReference type="InterPro" id="IPR009072">
    <property type="entry name" value="Histone-fold"/>
</dbReference>
<dbReference type="InterPro" id="IPR003228">
    <property type="entry name" value="TFIID_TAF12_dom"/>
</dbReference>
<keyword evidence="4" id="KW-0804">Transcription</keyword>
<dbReference type="InterPro" id="IPR037794">
    <property type="entry name" value="TAF12"/>
</dbReference>
<feature type="compositionally biased region" description="Low complexity" evidence="6">
    <location>
        <begin position="501"/>
        <end position="616"/>
    </location>
</feature>
<organism evidence="8 9">
    <name type="scientific">Sordaria brevicollis</name>
    <dbReference type="NCBI Taxonomy" id="83679"/>
    <lineage>
        <taxon>Eukaryota</taxon>
        <taxon>Fungi</taxon>
        <taxon>Dikarya</taxon>
        <taxon>Ascomycota</taxon>
        <taxon>Pezizomycotina</taxon>
        <taxon>Sordariomycetes</taxon>
        <taxon>Sordariomycetidae</taxon>
        <taxon>Sordariales</taxon>
        <taxon>Sordariaceae</taxon>
        <taxon>Sordaria</taxon>
    </lineage>
</organism>
<dbReference type="Proteomes" id="UP001281003">
    <property type="component" value="Unassembled WGS sequence"/>
</dbReference>
<feature type="compositionally biased region" description="Low complexity" evidence="6">
    <location>
        <begin position="1"/>
        <end position="40"/>
    </location>
</feature>
<dbReference type="EMBL" id="JAUTDP010000003">
    <property type="protein sequence ID" value="KAK3400500.1"/>
    <property type="molecule type" value="Genomic_DNA"/>
</dbReference>
<evidence type="ECO:0000256" key="6">
    <source>
        <dbReference type="SAM" id="MobiDB-lite"/>
    </source>
</evidence>
<feature type="region of interest" description="Disordered" evidence="6">
    <location>
        <begin position="102"/>
        <end position="298"/>
    </location>
</feature>
<evidence type="ECO:0000313" key="8">
    <source>
        <dbReference type="EMBL" id="KAK3400500.1"/>
    </source>
</evidence>
<sequence>MNQMPGQGQPGQASPPQGQGQGQPNTQQQAPGGAAPKPVQMMKPEDIARFNFLLEQEKIQYQNYLAPLWKTFNESPEGSKEKLDAKRSIEGFNKILHDKLAQRKAEGAARAQYQARQRQMLQQMQQGQNQQQQAQPQGVPPQGQQQQQQQQPQGQGQQLPQGQQPQGQMQQQPPPPPQQQQQQQQPGQMQQQPQQLPQQHPQQGQPQQQQQQQQQPVPHQIQAKQPLQQQQPQQMQQQQQGQQQGQQQVPQQQQQQGGQTPQLGNVQPSPTPSQIVPGTPQNPAGVVRPGQPVPAPGQQRTMVPQVVINHVTSMQFTAPATVAPQEQEKVRQELRARYVKYFMALNTSHQSLIGLYSMLEERKKSGKPLSPEEQQTFMTRKAQAEKTFNESKHLCNQIRTASVKPPNNTPLTIMMPGSANKAGAVPIAANATPMQNQVRPQQQQQGQQPQAAAPQQQGQQTQMQGQAPAQVQGGQQGQALGAGMAPSTAAMNAAIQAAKNAGQMPGVQGGIPSQQQSPAPSQSPQIATNQLQQQQQMQHHQQQQPAQPMQQQQQHQTQQQQQQQPQHQQAQNIQAQGQAQAQPQAQPHLAPAAQTPTTQAAIPQQQQQQQQQQAAQNLIKAEPGTQPTPMPAPINTTIAQGMVGVQATGTPTQISQRHQTPQQQRTPNQPLTHAGAMNLAGQQQARAGSIPATGATPGTVPGSAAGSVQGHPHAHPNAMPQTIQASKFPIAKTLPEKATQIPTPVPGPPGRPTLTGGTAGVGVMNQPVLQKVPAYQLEGEGERVLNKKKLDELVRQVCGGTAEGQDGNLLTPEVEESVLGLADSFTESVLHAASRNAKERGSKVLEIRDIQLVLERTYNIRIPGYSSDELRTVRKVQPSSQWITKMSAVQAAKVMPGKGDL</sequence>
<keyword evidence="5" id="KW-0539">Nucleus</keyword>
<proteinExistence type="inferred from homology"/>
<evidence type="ECO:0000256" key="3">
    <source>
        <dbReference type="ARBA" id="ARBA00023015"/>
    </source>
</evidence>
<dbReference type="GO" id="GO:0000124">
    <property type="term" value="C:SAGA complex"/>
    <property type="evidence" value="ECO:0007669"/>
    <property type="project" value="InterPro"/>
</dbReference>
<dbReference type="GO" id="GO:0003677">
    <property type="term" value="F:DNA binding"/>
    <property type="evidence" value="ECO:0007669"/>
    <property type="project" value="TreeGrafter"/>
</dbReference>
<evidence type="ECO:0000256" key="4">
    <source>
        <dbReference type="ARBA" id="ARBA00023163"/>
    </source>
</evidence>
<protein>
    <recommendedName>
        <fullName evidence="7">Transcription initiation factor TFIID subunit 12 domain-containing protein</fullName>
    </recommendedName>
</protein>
<dbReference type="CDD" id="cd07981">
    <property type="entry name" value="HFD_TAF12"/>
    <property type="match status" value="1"/>
</dbReference>
<feature type="compositionally biased region" description="Low complexity" evidence="6">
    <location>
        <begin position="440"/>
        <end position="483"/>
    </location>
</feature>